<proteinExistence type="predicted"/>
<comment type="caution">
    <text evidence="1">The sequence shown here is derived from an EMBL/GenBank/DDBJ whole genome shotgun (WGS) entry which is preliminary data.</text>
</comment>
<sequence length="139" mass="15848">MRQTISFERLTYDLASSYLKGKKAKSNVRSELQAVSSRMINYDVAHMMSTLVPSGYAEKTLGLKKIFDLYQIVNDAIDHFTLRVQSPQLRPSIAFVVKGFPFGHATSTSNETAKQDWNKQCGKLPPHPDCWNTKEYSYH</sequence>
<gene>
    <name evidence="1" type="ORF">BOTCAL_0219g00080</name>
</gene>
<evidence type="ECO:0000313" key="1">
    <source>
        <dbReference type="EMBL" id="TEY57388.1"/>
    </source>
</evidence>
<reference evidence="1 2" key="1">
    <citation type="submission" date="2017-11" db="EMBL/GenBank/DDBJ databases">
        <title>Comparative genomics of Botrytis spp.</title>
        <authorList>
            <person name="Valero-Jimenez C.A."/>
            <person name="Tapia P."/>
            <person name="Veloso J."/>
            <person name="Silva-Moreno E."/>
            <person name="Staats M."/>
            <person name="Valdes J.H."/>
            <person name="Van Kan J.A.L."/>
        </authorList>
    </citation>
    <scope>NUCLEOTIDE SEQUENCE [LARGE SCALE GENOMIC DNA]</scope>
    <source>
        <strain evidence="1 2">MUCL2830</strain>
    </source>
</reference>
<organism evidence="1 2">
    <name type="scientific">Botryotinia calthae</name>
    <dbReference type="NCBI Taxonomy" id="38488"/>
    <lineage>
        <taxon>Eukaryota</taxon>
        <taxon>Fungi</taxon>
        <taxon>Dikarya</taxon>
        <taxon>Ascomycota</taxon>
        <taxon>Pezizomycotina</taxon>
        <taxon>Leotiomycetes</taxon>
        <taxon>Helotiales</taxon>
        <taxon>Sclerotiniaceae</taxon>
        <taxon>Botryotinia</taxon>
    </lineage>
</organism>
<dbReference type="EMBL" id="PHWZ01000219">
    <property type="protein sequence ID" value="TEY57388.1"/>
    <property type="molecule type" value="Genomic_DNA"/>
</dbReference>
<evidence type="ECO:0000313" key="2">
    <source>
        <dbReference type="Proteomes" id="UP000297299"/>
    </source>
</evidence>
<name>A0A4Y8D0U8_9HELO</name>
<protein>
    <submittedName>
        <fullName evidence="1">Uncharacterized protein</fullName>
    </submittedName>
</protein>
<keyword evidence="2" id="KW-1185">Reference proteome</keyword>
<dbReference type="Proteomes" id="UP000297299">
    <property type="component" value="Unassembled WGS sequence"/>
</dbReference>
<accession>A0A4Y8D0U8</accession>
<dbReference type="AlphaFoldDB" id="A0A4Y8D0U8"/>